<evidence type="ECO:0000256" key="1">
    <source>
        <dbReference type="SAM" id="MobiDB-lite"/>
    </source>
</evidence>
<feature type="transmembrane region" description="Helical" evidence="2">
    <location>
        <begin position="201"/>
        <end position="221"/>
    </location>
</feature>
<reference evidence="3" key="1">
    <citation type="submission" date="2015-10" db="EMBL/GenBank/DDBJ databases">
        <authorList>
            <person name="Gilbert D.G."/>
        </authorList>
    </citation>
    <scope>NUCLEOTIDE SEQUENCE</scope>
</reference>
<keyword evidence="2" id="KW-1133">Transmembrane helix</keyword>
<feature type="transmembrane region" description="Helical" evidence="2">
    <location>
        <begin position="122"/>
        <end position="143"/>
    </location>
</feature>
<feature type="transmembrane region" description="Helical" evidence="2">
    <location>
        <begin position="227"/>
        <end position="247"/>
    </location>
</feature>
<keyword evidence="2" id="KW-0472">Membrane</keyword>
<organism evidence="3">
    <name type="scientific">hydrothermal vent metagenome</name>
    <dbReference type="NCBI Taxonomy" id="652676"/>
    <lineage>
        <taxon>unclassified sequences</taxon>
        <taxon>metagenomes</taxon>
        <taxon>ecological metagenomes</taxon>
    </lineage>
</organism>
<dbReference type="AlphaFoldDB" id="A0A160TCB2"/>
<keyword evidence="2" id="KW-0812">Transmembrane</keyword>
<accession>A0A160TCB2</accession>
<name>A0A160TCB2_9ZZZZ</name>
<feature type="transmembrane region" description="Helical" evidence="2">
    <location>
        <begin position="155"/>
        <end position="180"/>
    </location>
</feature>
<protein>
    <submittedName>
        <fullName evidence="3">Uncharacterized protein</fullName>
    </submittedName>
</protein>
<dbReference type="EMBL" id="CZQC01000036">
    <property type="protein sequence ID" value="CUS41228.1"/>
    <property type="molecule type" value="Genomic_DNA"/>
</dbReference>
<gene>
    <name evidence="3" type="ORF">MGWOODY_Tha787</name>
</gene>
<sequence>MKSSLGLEAKLPVFDLLKEAIVLLWAKRNIVIPMFLPVIFVLATVDFISEVYFSPVVTDDAQVVEVDPMVEAGQSMKQLGMSLIAMLFSILMATAAHRFTLLPRDQWYTNGLHGWGKNEWRYLGRAVVIGFIAGIAALVPFFIGAATGSQEGMAIGGTIGGLIAMYLFGRLSITLPEVAIGKQGDLKRAWALSEGNGTRMVIVVLLIPIAMIIPAAILYWLESHLATYFALLVVYVGSLISVTILSLSYQFLIDFYEPESLAPEVLSEELEQPAEKEGESGRFDA</sequence>
<evidence type="ECO:0000313" key="3">
    <source>
        <dbReference type="EMBL" id="CUS41228.1"/>
    </source>
</evidence>
<proteinExistence type="predicted"/>
<feature type="region of interest" description="Disordered" evidence="1">
    <location>
        <begin position="266"/>
        <end position="285"/>
    </location>
</feature>
<feature type="transmembrane region" description="Helical" evidence="2">
    <location>
        <begin position="30"/>
        <end position="49"/>
    </location>
</feature>
<feature type="transmembrane region" description="Helical" evidence="2">
    <location>
        <begin position="79"/>
        <end position="101"/>
    </location>
</feature>
<feature type="compositionally biased region" description="Basic and acidic residues" evidence="1">
    <location>
        <begin position="273"/>
        <end position="285"/>
    </location>
</feature>
<evidence type="ECO:0000256" key="2">
    <source>
        <dbReference type="SAM" id="Phobius"/>
    </source>
</evidence>